<dbReference type="GeneID" id="85392369"/>
<organism evidence="1 2">
    <name type="scientific">Glomerella acutata</name>
    <name type="common">Colletotrichum acutatum</name>
    <dbReference type="NCBI Taxonomy" id="27357"/>
    <lineage>
        <taxon>Eukaryota</taxon>
        <taxon>Fungi</taxon>
        <taxon>Dikarya</taxon>
        <taxon>Ascomycota</taxon>
        <taxon>Pezizomycotina</taxon>
        <taxon>Sordariomycetes</taxon>
        <taxon>Hypocreomycetidae</taxon>
        <taxon>Glomerellales</taxon>
        <taxon>Glomerellaceae</taxon>
        <taxon>Colletotrichum</taxon>
        <taxon>Colletotrichum acutatum species complex</taxon>
    </lineage>
</organism>
<gene>
    <name evidence="1" type="ORF">BDZ83DRAFT_624912</name>
</gene>
<evidence type="ECO:0000313" key="2">
    <source>
        <dbReference type="Proteomes" id="UP001244207"/>
    </source>
</evidence>
<name>A0AAD8XGF0_GLOAC</name>
<keyword evidence="2" id="KW-1185">Reference proteome</keyword>
<dbReference type="RefSeq" id="XP_060363908.1">
    <property type="nucleotide sequence ID" value="XM_060508470.1"/>
</dbReference>
<proteinExistence type="predicted"/>
<comment type="caution">
    <text evidence="1">The sequence shown here is derived from an EMBL/GenBank/DDBJ whole genome shotgun (WGS) entry which is preliminary data.</text>
</comment>
<dbReference type="Proteomes" id="UP001244207">
    <property type="component" value="Unassembled WGS sequence"/>
</dbReference>
<evidence type="ECO:0000313" key="1">
    <source>
        <dbReference type="EMBL" id="KAK1723853.1"/>
    </source>
</evidence>
<reference evidence="1" key="1">
    <citation type="submission" date="2021-12" db="EMBL/GenBank/DDBJ databases">
        <title>Comparative genomics, transcriptomics and evolutionary studies reveal genomic signatures of adaptation to plant cell wall in hemibiotrophic fungi.</title>
        <authorList>
            <consortium name="DOE Joint Genome Institute"/>
            <person name="Baroncelli R."/>
            <person name="Diaz J.F."/>
            <person name="Benocci T."/>
            <person name="Peng M."/>
            <person name="Battaglia E."/>
            <person name="Haridas S."/>
            <person name="Andreopoulos W."/>
            <person name="Labutti K."/>
            <person name="Pangilinan J."/>
            <person name="Floch G.L."/>
            <person name="Makela M.R."/>
            <person name="Henrissat B."/>
            <person name="Grigoriev I.V."/>
            <person name="Crouch J.A."/>
            <person name="De Vries R.P."/>
            <person name="Sukno S.A."/>
            <person name="Thon M.R."/>
        </authorList>
    </citation>
    <scope>NUCLEOTIDE SEQUENCE</scope>
    <source>
        <strain evidence="1">CBS 112980</strain>
    </source>
</reference>
<sequence length="206" mass="23295">MLTVGIVDTFPSNGVARIVHNCAKESTEYPTLKMLDAELEENGFWQTLRVLGLGSLSSYQKVKKRRREIPFTRIRMPTYVPSTFDVLHLQLASALQKVKPSLVVLTDAVTVAKRKEPARPGRAGSWEGRACVLADGKWAQSNYGDTEPSWIPHCKKVLQDRPDCETQAGENGDPWAEDRKKGWQIDRVRVLAHSPRDREFARVIRV</sequence>
<protein>
    <submittedName>
        <fullName evidence="1">Uncharacterized protein</fullName>
    </submittedName>
</protein>
<dbReference type="AlphaFoldDB" id="A0AAD8XGF0"/>
<accession>A0AAD8XGF0</accession>
<dbReference type="EMBL" id="JAHMHS010000059">
    <property type="protein sequence ID" value="KAK1723853.1"/>
    <property type="molecule type" value="Genomic_DNA"/>
</dbReference>